<gene>
    <name evidence="1" type="ORF">EV197_3353</name>
</gene>
<dbReference type="RefSeq" id="WP_130287856.1">
    <property type="nucleotide sequence ID" value="NZ_SGXE01000007.1"/>
</dbReference>
<sequence>MRVGYRNYFALGIDAKIPDAARQQWNCSQSPPLKPTVLEERHKLLNYFIKAKTSSSFSQE</sequence>
<comment type="caution">
    <text evidence="1">The sequence shown here is derived from an EMBL/GenBank/DDBJ whole genome shotgun (WGS) entry which is preliminary data.</text>
</comment>
<evidence type="ECO:0000313" key="1">
    <source>
        <dbReference type="EMBL" id="RZS90559.1"/>
    </source>
</evidence>
<evidence type="ECO:0000313" key="2">
    <source>
        <dbReference type="Proteomes" id="UP000292262"/>
    </source>
</evidence>
<dbReference type="EMBL" id="SGXE01000007">
    <property type="protein sequence ID" value="RZS90559.1"/>
    <property type="molecule type" value="Genomic_DNA"/>
</dbReference>
<dbReference type="AlphaFoldDB" id="A0A4V2F4U7"/>
<organism evidence="1 2">
    <name type="scientific">Aquimarina brevivitae</name>
    <dbReference type="NCBI Taxonomy" id="323412"/>
    <lineage>
        <taxon>Bacteria</taxon>
        <taxon>Pseudomonadati</taxon>
        <taxon>Bacteroidota</taxon>
        <taxon>Flavobacteriia</taxon>
        <taxon>Flavobacteriales</taxon>
        <taxon>Flavobacteriaceae</taxon>
        <taxon>Aquimarina</taxon>
    </lineage>
</organism>
<name>A0A4V2F4U7_9FLAO</name>
<accession>A0A4V2F4U7</accession>
<proteinExistence type="predicted"/>
<protein>
    <submittedName>
        <fullName evidence="1">Uncharacterized protein</fullName>
    </submittedName>
</protein>
<keyword evidence="2" id="KW-1185">Reference proteome</keyword>
<reference evidence="1 2" key="1">
    <citation type="submission" date="2019-02" db="EMBL/GenBank/DDBJ databases">
        <title>Genomic Encyclopedia of Type Strains, Phase IV (KMG-IV): sequencing the most valuable type-strain genomes for metagenomic binning, comparative biology and taxonomic classification.</title>
        <authorList>
            <person name="Goeker M."/>
        </authorList>
    </citation>
    <scope>NUCLEOTIDE SEQUENCE [LARGE SCALE GENOMIC DNA]</scope>
    <source>
        <strain evidence="1 2">DSM 17196</strain>
    </source>
</reference>
<dbReference type="Proteomes" id="UP000292262">
    <property type="component" value="Unassembled WGS sequence"/>
</dbReference>